<accession>A0ABQ3FIN2</accession>
<comment type="caution">
    <text evidence="2">The sequence shown here is derived from an EMBL/GenBank/DDBJ whole genome shotgun (WGS) entry which is preliminary data.</text>
</comment>
<feature type="transmembrane region" description="Helical" evidence="1">
    <location>
        <begin position="162"/>
        <end position="184"/>
    </location>
</feature>
<dbReference type="InterPro" id="IPR005625">
    <property type="entry name" value="PepSY-ass_TM"/>
</dbReference>
<gene>
    <name evidence="2" type="ORF">GCM10010082_18520</name>
</gene>
<dbReference type="EMBL" id="BMZM01000002">
    <property type="protein sequence ID" value="GHC25813.1"/>
    <property type="molecule type" value="Genomic_DNA"/>
</dbReference>
<reference evidence="3" key="1">
    <citation type="journal article" date="2019" name="Int. J. Syst. Evol. Microbiol.">
        <title>The Global Catalogue of Microorganisms (GCM) 10K type strain sequencing project: providing services to taxonomists for standard genome sequencing and annotation.</title>
        <authorList>
            <consortium name="The Broad Institute Genomics Platform"/>
            <consortium name="The Broad Institute Genome Sequencing Center for Infectious Disease"/>
            <person name="Wu L."/>
            <person name="Ma J."/>
        </authorList>
    </citation>
    <scope>NUCLEOTIDE SEQUENCE [LARGE SCALE GENOMIC DNA]</scope>
    <source>
        <strain evidence="3">KCTC 42082</strain>
    </source>
</reference>
<dbReference type="Proteomes" id="UP000604243">
    <property type="component" value="Unassembled WGS sequence"/>
</dbReference>
<keyword evidence="3" id="KW-1185">Reference proteome</keyword>
<feature type="transmembrane region" description="Helical" evidence="1">
    <location>
        <begin position="23"/>
        <end position="47"/>
    </location>
</feature>
<keyword evidence="1" id="KW-0472">Membrane</keyword>
<feature type="transmembrane region" description="Helical" evidence="1">
    <location>
        <begin position="205"/>
        <end position="224"/>
    </location>
</feature>
<keyword evidence="1" id="KW-1133">Transmembrane helix</keyword>
<feature type="transmembrane region" description="Helical" evidence="1">
    <location>
        <begin position="422"/>
        <end position="450"/>
    </location>
</feature>
<protein>
    <submittedName>
        <fullName evidence="2">Membrane protein</fullName>
    </submittedName>
</protein>
<dbReference type="RefSeq" id="WP_189517367.1">
    <property type="nucleotide sequence ID" value="NZ_BMZM01000002.1"/>
</dbReference>
<keyword evidence="1" id="KW-0812">Transmembrane</keyword>
<dbReference type="Pfam" id="PF03929">
    <property type="entry name" value="PepSY_TM"/>
    <property type="match status" value="1"/>
</dbReference>
<evidence type="ECO:0000256" key="1">
    <source>
        <dbReference type="SAM" id="Phobius"/>
    </source>
</evidence>
<sequence length="467" mass="50833">MTHDTATAPTVRKPWGWAFIARLHFYIGLLVGPFMLTAALSGILYALTPQIEQALYHQQFYTESDGGTPLPLADQIRAAQQSLGRDDTPIAVRPAPSPGETTRVMFSDPSVGQWEHLAFFIDPVTGEVRGALPVYGTSGISAFRITIDKFHRSLLLGEPGRFYSELAASWLWVAALGGLALWFKRRRSMLRDSAGQRASRWHNRLGPWALIGFLFFSATGLTWSKYAGGNIGELRHMFGWQTPTVSTHLDGVTPAEQGPHAEHADHAEHAGHGMAMMNHALDPTLFDQVLSAARDEGLEAGEIEIVPAAGPGSAWKVREVGREWPTEVDEAAIDPTTLTVIDRTRFETFPLAAKLTRWGVDLHMGVLFGVLNQLALVVFAGALVIMLVLGYAMWWRRRPTRASTAMTPVTLGQALARAPRPAALAVVVSAVLLGLALPVLGISLVLLILIDGAVALSQRRQRARALG</sequence>
<proteinExistence type="predicted"/>
<dbReference type="PANTHER" id="PTHR34219">
    <property type="entry name" value="IRON-REGULATED INNER MEMBRANE PROTEIN-RELATED"/>
    <property type="match status" value="1"/>
</dbReference>
<name>A0ABQ3FIN2_9GAMM</name>
<feature type="transmembrane region" description="Helical" evidence="1">
    <location>
        <begin position="374"/>
        <end position="394"/>
    </location>
</feature>
<evidence type="ECO:0000313" key="3">
    <source>
        <dbReference type="Proteomes" id="UP000604243"/>
    </source>
</evidence>
<evidence type="ECO:0000313" key="2">
    <source>
        <dbReference type="EMBL" id="GHC25813.1"/>
    </source>
</evidence>
<dbReference type="PANTHER" id="PTHR34219:SF1">
    <property type="entry name" value="PEPSY DOMAIN-CONTAINING PROTEIN"/>
    <property type="match status" value="1"/>
</dbReference>
<organism evidence="2 3">
    <name type="scientific">Kushneria pakistanensis</name>
    <dbReference type="NCBI Taxonomy" id="1508770"/>
    <lineage>
        <taxon>Bacteria</taxon>
        <taxon>Pseudomonadati</taxon>
        <taxon>Pseudomonadota</taxon>
        <taxon>Gammaproteobacteria</taxon>
        <taxon>Oceanospirillales</taxon>
        <taxon>Halomonadaceae</taxon>
        <taxon>Kushneria</taxon>
    </lineage>
</organism>